<dbReference type="EMBL" id="JANIBJ010000009">
    <property type="protein sequence ID" value="MCQ8103692.1"/>
    <property type="molecule type" value="Genomic_DNA"/>
</dbReference>
<sequence length="181" mass="20165">MDLSISSISRLAGAINPALLAYLVGTVGILLEWRSYYLPSGKEFRRWSAMGALLWALQYMLLGAWTAGLNMAVTAFRTVLSGLQPESFFKHASVAGFISIFSALTYMSWQGYISLLPAFAVINTTLALYYLNNRNMRIALLASSMAWIINDIYWQAWTALLAESVAIGINIRTIRKILLNQ</sequence>
<protein>
    <submittedName>
        <fullName evidence="2">YgjV family protein</fullName>
    </submittedName>
</protein>
<name>A0ABT1TE06_9GAMM</name>
<feature type="transmembrane region" description="Helical" evidence="1">
    <location>
        <begin position="12"/>
        <end position="31"/>
    </location>
</feature>
<proteinExistence type="predicted"/>
<feature type="transmembrane region" description="Helical" evidence="1">
    <location>
        <begin position="52"/>
        <end position="76"/>
    </location>
</feature>
<keyword evidence="1" id="KW-0812">Transmembrane</keyword>
<evidence type="ECO:0000256" key="1">
    <source>
        <dbReference type="SAM" id="Phobius"/>
    </source>
</evidence>
<accession>A0ABT1TE06</accession>
<dbReference type="Pfam" id="PF10688">
    <property type="entry name" value="Imp-YgjV"/>
    <property type="match status" value="1"/>
</dbReference>
<dbReference type="RefSeq" id="WP_256601423.1">
    <property type="nucleotide sequence ID" value="NZ_JANIBJ010000009.1"/>
</dbReference>
<reference evidence="2 3" key="1">
    <citation type="submission" date="2022-07" db="EMBL/GenBank/DDBJ databases">
        <title>Methylomonas rivi sp. nov., Methylomonas rosea sp. nov., Methylomonas aureus sp. nov. and Methylomonas subterranea sp. nov., four novel methanotrophs isolated from a freshwater creek and the deep terrestrial subsurface.</title>
        <authorList>
            <person name="Abin C."/>
            <person name="Sankaranarayanan K."/>
            <person name="Garner C."/>
            <person name="Sindelar R."/>
            <person name="Kotary K."/>
            <person name="Garner R."/>
            <person name="Barclay S."/>
            <person name="Lawson P."/>
            <person name="Krumholz L."/>
        </authorList>
    </citation>
    <scope>NUCLEOTIDE SEQUENCE [LARGE SCALE GENOMIC DNA]</scope>
    <source>
        <strain evidence="2 3">SURF-2</strain>
    </source>
</reference>
<evidence type="ECO:0000313" key="2">
    <source>
        <dbReference type="EMBL" id="MCQ8103692.1"/>
    </source>
</evidence>
<dbReference type="InterPro" id="IPR019629">
    <property type="entry name" value="Uncharacterised_HI1736/YgjV"/>
</dbReference>
<organism evidence="2 3">
    <name type="scientific">Methylomonas subterranea</name>
    <dbReference type="NCBI Taxonomy" id="2952225"/>
    <lineage>
        <taxon>Bacteria</taxon>
        <taxon>Pseudomonadati</taxon>
        <taxon>Pseudomonadota</taxon>
        <taxon>Gammaproteobacteria</taxon>
        <taxon>Methylococcales</taxon>
        <taxon>Methylococcaceae</taxon>
        <taxon>Methylomonas</taxon>
    </lineage>
</organism>
<keyword evidence="3" id="KW-1185">Reference proteome</keyword>
<feature type="transmembrane region" description="Helical" evidence="1">
    <location>
        <begin position="113"/>
        <end position="132"/>
    </location>
</feature>
<keyword evidence="1" id="KW-0472">Membrane</keyword>
<gene>
    <name evidence="2" type="ORF">NP590_06215</name>
</gene>
<dbReference type="Proteomes" id="UP001524499">
    <property type="component" value="Unassembled WGS sequence"/>
</dbReference>
<keyword evidence="1" id="KW-1133">Transmembrane helix</keyword>
<comment type="caution">
    <text evidence="2">The sequence shown here is derived from an EMBL/GenBank/DDBJ whole genome shotgun (WGS) entry which is preliminary data.</text>
</comment>
<evidence type="ECO:0000313" key="3">
    <source>
        <dbReference type="Proteomes" id="UP001524499"/>
    </source>
</evidence>